<protein>
    <submittedName>
        <fullName evidence="2">GNAT family protein</fullName>
        <ecNumber evidence="2">2.-.-.-</ecNumber>
    </submittedName>
</protein>
<reference evidence="2" key="1">
    <citation type="submission" date="2022-02" db="EMBL/GenBank/DDBJ databases">
        <title>Paenibacillus sp. MBLB1832 Whole Genome Shotgun Sequencing.</title>
        <authorList>
            <person name="Hwang C.Y."/>
            <person name="Cho E.-S."/>
            <person name="Seo M.-J."/>
        </authorList>
    </citation>
    <scope>NUCLEOTIDE SEQUENCE</scope>
    <source>
        <strain evidence="2">MBLB1832</strain>
    </source>
</reference>
<dbReference type="KEGG" id="proo:MJB10_06425"/>
<dbReference type="PANTHER" id="PTHR43610">
    <property type="entry name" value="BLL6696 PROTEIN"/>
    <property type="match status" value="1"/>
</dbReference>
<dbReference type="RefSeq" id="WP_314802721.1">
    <property type="nucleotide sequence ID" value="NZ_CP130319.1"/>
</dbReference>
<dbReference type="InterPro" id="IPR016181">
    <property type="entry name" value="Acyl_CoA_acyltransferase"/>
</dbReference>
<keyword evidence="2" id="KW-0808">Transferase</keyword>
<evidence type="ECO:0000313" key="2">
    <source>
        <dbReference type="EMBL" id="WNR45732.1"/>
    </source>
</evidence>
<keyword evidence="3" id="KW-1185">Reference proteome</keyword>
<accession>A0AA96LR49</accession>
<dbReference type="GO" id="GO:0016747">
    <property type="term" value="F:acyltransferase activity, transferring groups other than amino-acyl groups"/>
    <property type="evidence" value="ECO:0007669"/>
    <property type="project" value="InterPro"/>
</dbReference>
<sequence>MNLQSPLLDGVRVTLLPLQESHIPGLTDAANDPAIWAYMTPLRNQDDVERFVHQALQEQQAGKGIPFSVYDKQQDKIVGSTRLFDIFAEHRNLEIGHTWYNPGVWRTRVNTECKYLLLTHCFETLDQLRVQIKTDLRNERSQTAIARLGAQREGILRQHRVMHDGYIRDTVMFSILDKEWPQVKERLQGFLNAYADAALS</sequence>
<evidence type="ECO:0000259" key="1">
    <source>
        <dbReference type="Pfam" id="PF13302"/>
    </source>
</evidence>
<dbReference type="InterPro" id="IPR000182">
    <property type="entry name" value="GNAT_dom"/>
</dbReference>
<name>A0AA96LR49_9BACL</name>
<dbReference type="Pfam" id="PF13302">
    <property type="entry name" value="Acetyltransf_3"/>
    <property type="match status" value="1"/>
</dbReference>
<gene>
    <name evidence="2" type="ORF">MJB10_06425</name>
</gene>
<dbReference type="AlphaFoldDB" id="A0AA96LR49"/>
<dbReference type="EMBL" id="CP130319">
    <property type="protein sequence ID" value="WNR45732.1"/>
    <property type="molecule type" value="Genomic_DNA"/>
</dbReference>
<dbReference type="Proteomes" id="UP001304650">
    <property type="component" value="Chromosome"/>
</dbReference>
<feature type="domain" description="N-acetyltransferase" evidence="1">
    <location>
        <begin position="12"/>
        <end position="151"/>
    </location>
</feature>
<organism evidence="2 3">
    <name type="scientific">Paenibacillus roseopurpureus</name>
    <dbReference type="NCBI Taxonomy" id="2918901"/>
    <lineage>
        <taxon>Bacteria</taxon>
        <taxon>Bacillati</taxon>
        <taxon>Bacillota</taxon>
        <taxon>Bacilli</taxon>
        <taxon>Bacillales</taxon>
        <taxon>Paenibacillaceae</taxon>
        <taxon>Paenibacillus</taxon>
    </lineage>
</organism>
<dbReference type="PANTHER" id="PTHR43610:SF1">
    <property type="entry name" value="N-ACETYLTRANSFERASE DOMAIN-CONTAINING PROTEIN"/>
    <property type="match status" value="1"/>
</dbReference>
<dbReference type="Gene3D" id="3.40.630.30">
    <property type="match status" value="1"/>
</dbReference>
<evidence type="ECO:0000313" key="3">
    <source>
        <dbReference type="Proteomes" id="UP001304650"/>
    </source>
</evidence>
<dbReference type="EC" id="2.-.-.-" evidence="2"/>
<proteinExistence type="predicted"/>
<dbReference type="SUPFAM" id="SSF55729">
    <property type="entry name" value="Acyl-CoA N-acyltransferases (Nat)"/>
    <property type="match status" value="1"/>
</dbReference>